<evidence type="ECO:0000256" key="5">
    <source>
        <dbReference type="ARBA" id="ARBA00023163"/>
    </source>
</evidence>
<keyword evidence="2 7" id="KW-0597">Phosphoprotein</keyword>
<reference evidence="10 11" key="1">
    <citation type="submission" date="2023-04" db="EMBL/GenBank/DDBJ databases">
        <authorList>
            <person name="Hsu D."/>
        </authorList>
    </citation>
    <scope>NUCLEOTIDE SEQUENCE [LARGE SCALE GENOMIC DNA]</scope>
    <source>
        <strain evidence="10 11">MK1</strain>
    </source>
</reference>
<dbReference type="PROSITE" id="PS50043">
    <property type="entry name" value="HTH_LUXR_2"/>
    <property type="match status" value="1"/>
</dbReference>
<dbReference type="InterPro" id="IPR011006">
    <property type="entry name" value="CheY-like_superfamily"/>
</dbReference>
<keyword evidence="11" id="KW-1185">Reference proteome</keyword>
<feature type="domain" description="Response regulatory" evidence="9">
    <location>
        <begin position="4"/>
        <end position="120"/>
    </location>
</feature>
<evidence type="ECO:0000256" key="1">
    <source>
        <dbReference type="ARBA" id="ARBA00018672"/>
    </source>
</evidence>
<dbReference type="PRINTS" id="PR00038">
    <property type="entry name" value="HTHLUXR"/>
</dbReference>
<dbReference type="Pfam" id="PF00196">
    <property type="entry name" value="GerE"/>
    <property type="match status" value="1"/>
</dbReference>
<dbReference type="Gene3D" id="3.40.50.2300">
    <property type="match status" value="1"/>
</dbReference>
<dbReference type="GO" id="GO:0000160">
    <property type="term" value="P:phosphorelay signal transduction system"/>
    <property type="evidence" value="ECO:0007669"/>
    <property type="project" value="InterPro"/>
</dbReference>
<dbReference type="CDD" id="cd17535">
    <property type="entry name" value="REC_NarL-like"/>
    <property type="match status" value="1"/>
</dbReference>
<evidence type="ECO:0000256" key="3">
    <source>
        <dbReference type="ARBA" id="ARBA00023015"/>
    </source>
</evidence>
<evidence type="ECO:0000259" key="8">
    <source>
        <dbReference type="PROSITE" id="PS50043"/>
    </source>
</evidence>
<dbReference type="InterPro" id="IPR016032">
    <property type="entry name" value="Sig_transdc_resp-reg_C-effctor"/>
</dbReference>
<dbReference type="CDD" id="cd06170">
    <property type="entry name" value="LuxR_C_like"/>
    <property type="match status" value="1"/>
</dbReference>
<dbReference type="RefSeq" id="WP_366922077.1">
    <property type="nucleotide sequence ID" value="NZ_CP121694.1"/>
</dbReference>
<dbReference type="SUPFAM" id="SSF46894">
    <property type="entry name" value="C-terminal effector domain of the bipartite response regulators"/>
    <property type="match status" value="1"/>
</dbReference>
<dbReference type="PANTHER" id="PTHR43214:SF43">
    <property type="entry name" value="TWO-COMPONENT RESPONSE REGULATOR"/>
    <property type="match status" value="1"/>
</dbReference>
<comment type="function">
    <text evidence="6">May play the central regulatory role in sporulation. It may be an element of the effector pathway responsible for the activation of sporulation genes in response to nutritional stress. Spo0A may act in concert with spo0H (a sigma factor) to control the expression of some genes that are critical to the sporulation process.</text>
</comment>
<dbReference type="KEGG" id="dbc:MFMK1_002508"/>
<evidence type="ECO:0000259" key="9">
    <source>
        <dbReference type="PROSITE" id="PS50110"/>
    </source>
</evidence>
<dbReference type="SMART" id="SM00448">
    <property type="entry name" value="REC"/>
    <property type="match status" value="1"/>
</dbReference>
<evidence type="ECO:0000256" key="7">
    <source>
        <dbReference type="PROSITE-ProRule" id="PRU00169"/>
    </source>
</evidence>
<evidence type="ECO:0000313" key="10">
    <source>
        <dbReference type="EMBL" id="WRO22670.1"/>
    </source>
</evidence>
<keyword evidence="3" id="KW-0805">Transcription regulation</keyword>
<name>A0AAU0UR40_9FIRM</name>
<keyword evidence="4" id="KW-0238">DNA-binding</keyword>
<gene>
    <name evidence="10" type="ORF">MFMK1_002508</name>
</gene>
<evidence type="ECO:0000256" key="6">
    <source>
        <dbReference type="ARBA" id="ARBA00024867"/>
    </source>
</evidence>
<dbReference type="SMART" id="SM00421">
    <property type="entry name" value="HTH_LUXR"/>
    <property type="match status" value="1"/>
</dbReference>
<evidence type="ECO:0000256" key="4">
    <source>
        <dbReference type="ARBA" id="ARBA00023125"/>
    </source>
</evidence>
<dbReference type="InterPro" id="IPR039420">
    <property type="entry name" value="WalR-like"/>
</dbReference>
<dbReference type="PANTHER" id="PTHR43214">
    <property type="entry name" value="TWO-COMPONENT RESPONSE REGULATOR"/>
    <property type="match status" value="1"/>
</dbReference>
<feature type="domain" description="HTH luxR-type" evidence="8">
    <location>
        <begin position="145"/>
        <end position="210"/>
    </location>
</feature>
<accession>A0AAU0UR40</accession>
<dbReference type="Proteomes" id="UP001329915">
    <property type="component" value="Chromosome"/>
</dbReference>
<dbReference type="AlphaFoldDB" id="A0AAU0UR40"/>
<evidence type="ECO:0000313" key="11">
    <source>
        <dbReference type="Proteomes" id="UP001329915"/>
    </source>
</evidence>
<dbReference type="InterPro" id="IPR001789">
    <property type="entry name" value="Sig_transdc_resp-reg_receiver"/>
</dbReference>
<evidence type="ECO:0000256" key="2">
    <source>
        <dbReference type="ARBA" id="ARBA00022553"/>
    </source>
</evidence>
<dbReference type="GO" id="GO:0006355">
    <property type="term" value="P:regulation of DNA-templated transcription"/>
    <property type="evidence" value="ECO:0007669"/>
    <property type="project" value="InterPro"/>
</dbReference>
<protein>
    <recommendedName>
        <fullName evidence="1">Stage 0 sporulation protein A homolog</fullName>
    </recommendedName>
</protein>
<dbReference type="GO" id="GO:0003677">
    <property type="term" value="F:DNA binding"/>
    <property type="evidence" value="ECO:0007669"/>
    <property type="project" value="UniProtKB-KW"/>
</dbReference>
<proteinExistence type="predicted"/>
<keyword evidence="5" id="KW-0804">Transcription</keyword>
<organism evidence="10 11">
    <name type="scientific">Metallumcola ferriviriculae</name>
    <dbReference type="NCBI Taxonomy" id="3039180"/>
    <lineage>
        <taxon>Bacteria</taxon>
        <taxon>Bacillati</taxon>
        <taxon>Bacillota</taxon>
        <taxon>Clostridia</taxon>
        <taxon>Neomoorellales</taxon>
        <taxon>Desulfitibacteraceae</taxon>
        <taxon>Metallumcola</taxon>
    </lineage>
</organism>
<feature type="modified residue" description="4-aspartylphosphate" evidence="7">
    <location>
        <position position="55"/>
    </location>
</feature>
<dbReference type="SUPFAM" id="SSF52172">
    <property type="entry name" value="CheY-like"/>
    <property type="match status" value="1"/>
</dbReference>
<dbReference type="PROSITE" id="PS50110">
    <property type="entry name" value="RESPONSE_REGULATORY"/>
    <property type="match status" value="1"/>
</dbReference>
<dbReference type="InterPro" id="IPR000792">
    <property type="entry name" value="Tscrpt_reg_LuxR_C"/>
</dbReference>
<dbReference type="PROSITE" id="PS00622">
    <property type="entry name" value="HTH_LUXR_1"/>
    <property type="match status" value="1"/>
</dbReference>
<dbReference type="Pfam" id="PF00072">
    <property type="entry name" value="Response_reg"/>
    <property type="match status" value="1"/>
</dbReference>
<dbReference type="InterPro" id="IPR058245">
    <property type="entry name" value="NreC/VraR/RcsB-like_REC"/>
</dbReference>
<sequence>MSIKLMIVDDHEIVRLGLAHLFKQYDNLDVTACVDSASEAMIKIEEMRPDVVIMDIRLKEEDGIEACRKISATHPDTKVIILTSYGEEDLVLEAILAGAKGYVLKDVGNEEIVRAVRAAYKGESLLDTVVTSRLLNRVRKSAKNNQDALEQLTDKEMKVLAFLAQGKTNREIAKKIFLSEKTVRNYVSSILSKLNLANRTEAAAYAARRNLPQKN</sequence>
<dbReference type="EMBL" id="CP121694">
    <property type="protein sequence ID" value="WRO22670.1"/>
    <property type="molecule type" value="Genomic_DNA"/>
</dbReference>